<evidence type="ECO:0000313" key="4">
    <source>
        <dbReference type="Proteomes" id="UP000708208"/>
    </source>
</evidence>
<dbReference type="PANTHER" id="PTHR13147:SF5">
    <property type="entry name" value="FOUR-JOINTED BOX PROTEIN 1"/>
    <property type="match status" value="1"/>
</dbReference>
<organism evidence="3 4">
    <name type="scientific">Allacma fusca</name>
    <dbReference type="NCBI Taxonomy" id="39272"/>
    <lineage>
        <taxon>Eukaryota</taxon>
        <taxon>Metazoa</taxon>
        <taxon>Ecdysozoa</taxon>
        <taxon>Arthropoda</taxon>
        <taxon>Hexapoda</taxon>
        <taxon>Collembola</taxon>
        <taxon>Symphypleona</taxon>
        <taxon>Sminthuridae</taxon>
        <taxon>Allacma</taxon>
    </lineage>
</organism>
<gene>
    <name evidence="3" type="ORF">AFUS01_LOCUS40884</name>
</gene>
<proteinExistence type="predicted"/>
<evidence type="ECO:0000256" key="2">
    <source>
        <dbReference type="SAM" id="Phobius"/>
    </source>
</evidence>
<dbReference type="PANTHER" id="PTHR13147">
    <property type="entry name" value="FOUR-JOINTED BOX PROTEIN 1"/>
    <property type="match status" value="1"/>
</dbReference>
<keyword evidence="4" id="KW-1185">Reference proteome</keyword>
<comment type="caution">
    <text evidence="3">The sequence shown here is derived from an EMBL/GenBank/DDBJ whole genome shotgun (WGS) entry which is preliminary data.</text>
</comment>
<feature type="region of interest" description="Disordered" evidence="1">
    <location>
        <begin position="127"/>
        <end position="151"/>
    </location>
</feature>
<dbReference type="EMBL" id="CAJVCH010558972">
    <property type="protein sequence ID" value="CAG7831126.1"/>
    <property type="molecule type" value="Genomic_DNA"/>
</dbReference>
<reference evidence="3" key="1">
    <citation type="submission" date="2021-06" db="EMBL/GenBank/DDBJ databases">
        <authorList>
            <person name="Hodson N. C."/>
            <person name="Mongue J. A."/>
            <person name="Jaron S. K."/>
        </authorList>
    </citation>
    <scope>NUCLEOTIDE SEQUENCE</scope>
</reference>
<keyword evidence="2" id="KW-0472">Membrane</keyword>
<feature type="compositionally biased region" description="Polar residues" evidence="1">
    <location>
        <begin position="183"/>
        <end position="192"/>
    </location>
</feature>
<dbReference type="AlphaFoldDB" id="A0A8J2LZB0"/>
<feature type="region of interest" description="Disordered" evidence="1">
    <location>
        <begin position="178"/>
        <end position="199"/>
    </location>
</feature>
<keyword evidence="2" id="KW-0812">Transmembrane</keyword>
<evidence type="ECO:0000313" key="3">
    <source>
        <dbReference type="EMBL" id="CAG7831126.1"/>
    </source>
</evidence>
<feature type="compositionally biased region" description="Polar residues" evidence="1">
    <location>
        <begin position="132"/>
        <end position="141"/>
    </location>
</feature>
<evidence type="ECO:0000256" key="1">
    <source>
        <dbReference type="SAM" id="MobiDB-lite"/>
    </source>
</evidence>
<accession>A0A8J2LZB0</accession>
<dbReference type="Proteomes" id="UP000708208">
    <property type="component" value="Unassembled WGS sequence"/>
</dbReference>
<sequence length="519" mass="59256">MGHSRCFTPQFPGRTSRSIKCSCVITAVLAFILGIGIGALIPLYFMPVNVDSLNLNILHSSDSDASADFQHLTLTPQPVIMNQLDSISSKDSDRTLYLNLDSSTSDDSVSHRFPEFAQIQALRRDNVDTGDSPLSKNTEPNQGGHVHPLYKRPSSNVKFVVPDSRILSLHPVQPEIPIPRFNHSGSSKNDTVVTKREHGSSSEEFLEGVYWSSAVEKKLPKGFTDQDIRSWRRFVKESAVSKIEEGCGRMQNRLLSMENGTRACCRYRHNFDQIQGEIFSFYLSQILNIRNLAPSALNIIQPLDQKWKAVRQQLNLAQWVEEKPVVLTRFIDTLSQAYIPLPFRDSNRRLHPVDLLLSSNLLEKVDINELAQWSDLIVFDYLTANLDRMVNNLYNLQWNPSMMEAPAHNLAKDTTTGQLIFLDNESGLLHGYRLLDKYEQYHRVMLDSLCIFRRSTADAVKRLHRDKNVGHLLKSMFQNLEPALINYLPMIPDKSIKILNHRIDRVYDQITKCESLYTT</sequence>
<dbReference type="OrthoDB" id="10055077at2759"/>
<protein>
    <submittedName>
        <fullName evidence="3">Uncharacterized protein</fullName>
    </submittedName>
</protein>
<dbReference type="GO" id="GO:0007267">
    <property type="term" value="P:cell-cell signaling"/>
    <property type="evidence" value="ECO:0007669"/>
    <property type="project" value="TreeGrafter"/>
</dbReference>
<keyword evidence="2" id="KW-1133">Transmembrane helix</keyword>
<name>A0A8J2LZB0_9HEXA</name>
<feature type="transmembrane region" description="Helical" evidence="2">
    <location>
        <begin position="21"/>
        <end position="45"/>
    </location>
</feature>
<dbReference type="InterPro" id="IPR024868">
    <property type="entry name" value="FJX1/FJ"/>
</dbReference>
<dbReference type="GO" id="GO:0005615">
    <property type="term" value="C:extracellular space"/>
    <property type="evidence" value="ECO:0007669"/>
    <property type="project" value="TreeGrafter"/>
</dbReference>